<dbReference type="NCBIfam" id="NF000908">
    <property type="entry name" value="PRK00089.1"/>
    <property type="match status" value="1"/>
</dbReference>
<dbReference type="InterPro" id="IPR009019">
    <property type="entry name" value="KH_sf_prok-type"/>
</dbReference>
<evidence type="ECO:0000256" key="3">
    <source>
        <dbReference type="ARBA" id="ARBA00020484"/>
    </source>
</evidence>
<feature type="non-terminal residue" evidence="13">
    <location>
        <position position="1"/>
    </location>
</feature>
<keyword evidence="6 8" id="KW-0694">RNA-binding</keyword>
<evidence type="ECO:0000259" key="11">
    <source>
        <dbReference type="PROSITE" id="PS50823"/>
    </source>
</evidence>
<dbReference type="AlphaFoldDB" id="A0A831RM33"/>
<dbReference type="PANTHER" id="PTHR42698">
    <property type="entry name" value="GTPASE ERA"/>
    <property type="match status" value="1"/>
</dbReference>
<keyword evidence="4" id="KW-0690">Ribosome biogenesis</keyword>
<dbReference type="InterPro" id="IPR030388">
    <property type="entry name" value="G_ERA_dom"/>
</dbReference>
<dbReference type="InterPro" id="IPR000795">
    <property type="entry name" value="T_Tr_GTP-bd_dom"/>
</dbReference>
<dbReference type="InterPro" id="IPR027417">
    <property type="entry name" value="P-loop_NTPase"/>
</dbReference>
<dbReference type="SUPFAM" id="SSF54814">
    <property type="entry name" value="Prokaryotic type KH domain (KH-domain type II)"/>
    <property type="match status" value="1"/>
</dbReference>
<comment type="similarity">
    <text evidence="2 9 10">Belongs to the TRAFAC class TrmE-Era-EngA-EngB-Septin-like GTPase superfamily. Era GTPase family.</text>
</comment>
<reference evidence="13" key="1">
    <citation type="journal article" date="2020" name="mSystems">
        <title>Genome- and Community-Level Interaction Insights into Carbon Utilization and Element Cycling Functions of Hydrothermarchaeota in Hydrothermal Sediment.</title>
        <authorList>
            <person name="Zhou Z."/>
            <person name="Liu Y."/>
            <person name="Xu W."/>
            <person name="Pan J."/>
            <person name="Luo Z.H."/>
            <person name="Li M."/>
        </authorList>
    </citation>
    <scope>NUCLEOTIDE SEQUENCE [LARGE SCALE GENOMIC DNA]</scope>
    <source>
        <strain evidence="13">HyVt-443</strain>
    </source>
</reference>
<dbReference type="GO" id="GO:0000028">
    <property type="term" value="P:ribosomal small subunit assembly"/>
    <property type="evidence" value="ECO:0007669"/>
    <property type="project" value="TreeGrafter"/>
</dbReference>
<dbReference type="InterPro" id="IPR005662">
    <property type="entry name" value="GTPase_Era-like"/>
</dbReference>
<dbReference type="CDD" id="cd04163">
    <property type="entry name" value="Era"/>
    <property type="match status" value="1"/>
</dbReference>
<comment type="caution">
    <text evidence="9">Lacks conserved residue(s) required for the propagation of feature annotation.</text>
</comment>
<dbReference type="EMBL" id="DRKP01000151">
    <property type="protein sequence ID" value="HEB97193.1"/>
    <property type="molecule type" value="Genomic_DNA"/>
</dbReference>
<keyword evidence="7 10" id="KW-0342">GTP-binding</keyword>
<feature type="domain" description="Era-type G" evidence="12">
    <location>
        <begin position="1"/>
        <end position="117"/>
    </location>
</feature>
<dbReference type="Gene3D" id="3.30.300.20">
    <property type="match status" value="1"/>
</dbReference>
<dbReference type="FunFam" id="3.30.300.20:FF:000003">
    <property type="entry name" value="GTPase Era"/>
    <property type="match status" value="1"/>
</dbReference>
<sequence>VYVDTPGIHQRGDQPMNRYLNRTARTALADVDLVLFLVEALKWTQEDEAVLQALQRAKLPVVLVVNKVDRARDKNRLLPFIAEVSSRFPFTDVFPVSARQGDNVAELETKVLALLPENANFFPEDQLSDRSERFFAAEFIREQLIRRTAREIPYALTVEIEQFQEEEGLYRIAAIVWVEREGQKNIVIGRKGAALKEVATRAREEMERFFGTRVFLQIWVKVKKSWSSDESALIRLGYGEK</sequence>
<dbReference type="InterPro" id="IPR004044">
    <property type="entry name" value="KH_dom_type_2"/>
</dbReference>
<evidence type="ECO:0000256" key="5">
    <source>
        <dbReference type="ARBA" id="ARBA00022741"/>
    </source>
</evidence>
<dbReference type="PROSITE" id="PS51713">
    <property type="entry name" value="G_ERA"/>
    <property type="match status" value="1"/>
</dbReference>
<gene>
    <name evidence="13" type="ORF">ENI96_12300</name>
</gene>
<dbReference type="Pfam" id="PF07650">
    <property type="entry name" value="KH_2"/>
    <property type="match status" value="1"/>
</dbReference>
<evidence type="ECO:0000256" key="9">
    <source>
        <dbReference type="PROSITE-ProRule" id="PRU01050"/>
    </source>
</evidence>
<dbReference type="GO" id="GO:0019843">
    <property type="term" value="F:rRNA binding"/>
    <property type="evidence" value="ECO:0007669"/>
    <property type="project" value="TreeGrafter"/>
</dbReference>
<evidence type="ECO:0000256" key="6">
    <source>
        <dbReference type="ARBA" id="ARBA00022884"/>
    </source>
</evidence>
<comment type="caution">
    <text evidence="13">The sequence shown here is derived from an EMBL/GenBank/DDBJ whole genome shotgun (WGS) entry which is preliminary data.</text>
</comment>
<dbReference type="InterPro" id="IPR005225">
    <property type="entry name" value="Small_GTP-bd"/>
</dbReference>
<dbReference type="InterPro" id="IPR015946">
    <property type="entry name" value="KH_dom-like_a/b"/>
</dbReference>
<protein>
    <recommendedName>
        <fullName evidence="3">GTPase Era</fullName>
    </recommendedName>
</protein>
<dbReference type="GO" id="GO:0003924">
    <property type="term" value="F:GTPase activity"/>
    <property type="evidence" value="ECO:0007669"/>
    <property type="project" value="InterPro"/>
</dbReference>
<dbReference type="PANTHER" id="PTHR42698:SF1">
    <property type="entry name" value="GTPASE ERA, MITOCHONDRIAL"/>
    <property type="match status" value="1"/>
</dbReference>
<accession>A0A831RM33</accession>
<evidence type="ECO:0000259" key="12">
    <source>
        <dbReference type="PROSITE" id="PS51713"/>
    </source>
</evidence>
<dbReference type="NCBIfam" id="TIGR00436">
    <property type="entry name" value="era"/>
    <property type="match status" value="1"/>
</dbReference>
<dbReference type="GO" id="GO:0005525">
    <property type="term" value="F:GTP binding"/>
    <property type="evidence" value="ECO:0007669"/>
    <property type="project" value="UniProtKB-KW"/>
</dbReference>
<evidence type="ECO:0000313" key="13">
    <source>
        <dbReference type="EMBL" id="HEB97193.1"/>
    </source>
</evidence>
<evidence type="ECO:0000256" key="7">
    <source>
        <dbReference type="ARBA" id="ARBA00023134"/>
    </source>
</evidence>
<dbReference type="CDD" id="cd22534">
    <property type="entry name" value="KH-II_Era"/>
    <property type="match status" value="1"/>
</dbReference>
<dbReference type="SUPFAM" id="SSF52540">
    <property type="entry name" value="P-loop containing nucleoside triphosphate hydrolases"/>
    <property type="match status" value="1"/>
</dbReference>
<keyword evidence="5 10" id="KW-0547">Nucleotide-binding</keyword>
<dbReference type="GO" id="GO:0043024">
    <property type="term" value="F:ribosomal small subunit binding"/>
    <property type="evidence" value="ECO:0007669"/>
    <property type="project" value="TreeGrafter"/>
</dbReference>
<evidence type="ECO:0000256" key="1">
    <source>
        <dbReference type="ARBA" id="ARBA00004496"/>
    </source>
</evidence>
<organism evidence="13">
    <name type="scientific">Sedimenticola thiotaurini</name>
    <dbReference type="NCBI Taxonomy" id="1543721"/>
    <lineage>
        <taxon>Bacteria</taxon>
        <taxon>Pseudomonadati</taxon>
        <taxon>Pseudomonadota</taxon>
        <taxon>Gammaproteobacteria</taxon>
        <taxon>Chromatiales</taxon>
        <taxon>Sedimenticolaceae</taxon>
        <taxon>Sedimenticola</taxon>
    </lineage>
</organism>
<comment type="subcellular location">
    <subcellularLocation>
        <location evidence="1">Cytoplasm</location>
    </subcellularLocation>
</comment>
<name>A0A831RM33_9GAMM</name>
<dbReference type="Pfam" id="PF00009">
    <property type="entry name" value="GTP_EFTU"/>
    <property type="match status" value="1"/>
</dbReference>
<evidence type="ECO:0000256" key="8">
    <source>
        <dbReference type="PROSITE-ProRule" id="PRU00118"/>
    </source>
</evidence>
<dbReference type="Proteomes" id="UP000886251">
    <property type="component" value="Unassembled WGS sequence"/>
</dbReference>
<dbReference type="NCBIfam" id="TIGR00231">
    <property type="entry name" value="small_GTP"/>
    <property type="match status" value="1"/>
</dbReference>
<dbReference type="Gene3D" id="3.40.50.300">
    <property type="entry name" value="P-loop containing nucleotide triphosphate hydrolases"/>
    <property type="match status" value="1"/>
</dbReference>
<proteinExistence type="inferred from homology"/>
<dbReference type="PROSITE" id="PS50823">
    <property type="entry name" value="KH_TYPE_2"/>
    <property type="match status" value="1"/>
</dbReference>
<feature type="domain" description="KH type-2" evidence="11">
    <location>
        <begin position="140"/>
        <end position="224"/>
    </location>
</feature>
<dbReference type="HAMAP" id="MF_00367">
    <property type="entry name" value="GTPase_Era"/>
    <property type="match status" value="1"/>
</dbReference>
<evidence type="ECO:0000256" key="4">
    <source>
        <dbReference type="ARBA" id="ARBA00022517"/>
    </source>
</evidence>
<dbReference type="GO" id="GO:0005829">
    <property type="term" value="C:cytosol"/>
    <property type="evidence" value="ECO:0007669"/>
    <property type="project" value="TreeGrafter"/>
</dbReference>
<evidence type="ECO:0000256" key="2">
    <source>
        <dbReference type="ARBA" id="ARBA00007921"/>
    </source>
</evidence>
<evidence type="ECO:0000256" key="10">
    <source>
        <dbReference type="RuleBase" id="RU003761"/>
    </source>
</evidence>